<accession>A0ABR0EB08</accession>
<name>A0ABR0EB08_ZASCE</name>
<keyword evidence="2" id="KW-1185">Reference proteome</keyword>
<evidence type="ECO:0000313" key="2">
    <source>
        <dbReference type="Proteomes" id="UP001305779"/>
    </source>
</evidence>
<evidence type="ECO:0000313" key="1">
    <source>
        <dbReference type="EMBL" id="KAK4498313.1"/>
    </source>
</evidence>
<organism evidence="1 2">
    <name type="scientific">Zasmidium cellare</name>
    <name type="common">Wine cellar mold</name>
    <name type="synonym">Racodium cellare</name>
    <dbReference type="NCBI Taxonomy" id="395010"/>
    <lineage>
        <taxon>Eukaryota</taxon>
        <taxon>Fungi</taxon>
        <taxon>Dikarya</taxon>
        <taxon>Ascomycota</taxon>
        <taxon>Pezizomycotina</taxon>
        <taxon>Dothideomycetes</taxon>
        <taxon>Dothideomycetidae</taxon>
        <taxon>Mycosphaerellales</taxon>
        <taxon>Mycosphaerellaceae</taxon>
        <taxon>Zasmidium</taxon>
    </lineage>
</organism>
<sequence length="325" mass="37739">MDSPQTTAEAELKVFRLMDLAPELRNRIYEYALVQNRFQEQLANTALLRVSKEVHREAKGIFWSQATFCTRISRPKTSTCTLPMAIKSHAIIGDVTMRVEESTALDTFIDFFPSAILRVPRIQIELFSIDSMLPHYLLYCLASTLHRSDLREQDLTITIQYGTNRERQMAYPLLRMPPHVNIFYHSADKASEKEVHAWYLEGNKVKAHRPACTLFDAPVQMKQLRPKIQTYLHAWHEKFDGQKEGYGLLPKERRLIGKYAKRMDEKLKSCAGLFSDRLRMAYTMTLARWVEMKEAGVVIGDTELRQLKRSFTMLEDEKDDGEAKE</sequence>
<dbReference type="EMBL" id="JAXOVC010000008">
    <property type="protein sequence ID" value="KAK4498313.1"/>
    <property type="molecule type" value="Genomic_DNA"/>
</dbReference>
<protein>
    <submittedName>
        <fullName evidence="1">Uncharacterized protein</fullName>
    </submittedName>
</protein>
<proteinExistence type="predicted"/>
<comment type="caution">
    <text evidence="1">The sequence shown here is derived from an EMBL/GenBank/DDBJ whole genome shotgun (WGS) entry which is preliminary data.</text>
</comment>
<dbReference type="Proteomes" id="UP001305779">
    <property type="component" value="Unassembled WGS sequence"/>
</dbReference>
<gene>
    <name evidence="1" type="ORF">PRZ48_010971</name>
</gene>
<reference evidence="1 2" key="1">
    <citation type="journal article" date="2023" name="G3 (Bethesda)">
        <title>A chromosome-level genome assembly of Zasmidium syzygii isolated from banana leaves.</title>
        <authorList>
            <person name="van Westerhoven A.C."/>
            <person name="Mehrabi R."/>
            <person name="Talebi R."/>
            <person name="Steentjes M.B.F."/>
            <person name="Corcolon B."/>
            <person name="Chong P.A."/>
            <person name="Kema G.H.J."/>
            <person name="Seidl M.F."/>
        </authorList>
    </citation>
    <scope>NUCLEOTIDE SEQUENCE [LARGE SCALE GENOMIC DNA]</scope>
    <source>
        <strain evidence="1 2">P124</strain>
    </source>
</reference>